<feature type="compositionally biased region" description="Polar residues" evidence="1">
    <location>
        <begin position="1"/>
        <end position="13"/>
    </location>
</feature>
<feature type="region of interest" description="Disordered" evidence="1">
    <location>
        <begin position="1"/>
        <end position="33"/>
    </location>
</feature>
<proteinExistence type="predicted"/>
<feature type="compositionally biased region" description="Low complexity" evidence="1">
    <location>
        <begin position="17"/>
        <end position="31"/>
    </location>
</feature>
<gene>
    <name evidence="4" type="ORF">GCM10010151_14280</name>
</gene>
<keyword evidence="2" id="KW-1133">Transmembrane helix</keyword>
<protein>
    <recommendedName>
        <fullName evidence="3">DUF4234 domain-containing protein</fullName>
    </recommendedName>
</protein>
<dbReference type="RefSeq" id="WP_252800365.1">
    <property type="nucleotide sequence ID" value="NZ_BAAABM010000009.1"/>
</dbReference>
<keyword evidence="2" id="KW-0812">Transmembrane</keyword>
<keyword evidence="2" id="KW-0472">Membrane</keyword>
<organism evidence="4 5">
    <name type="scientific">Actinoallomurus spadix</name>
    <dbReference type="NCBI Taxonomy" id="79912"/>
    <lineage>
        <taxon>Bacteria</taxon>
        <taxon>Bacillati</taxon>
        <taxon>Actinomycetota</taxon>
        <taxon>Actinomycetes</taxon>
        <taxon>Streptosporangiales</taxon>
        <taxon>Thermomonosporaceae</taxon>
        <taxon>Actinoallomurus</taxon>
    </lineage>
</organism>
<name>A0ABP3FTI8_9ACTN</name>
<evidence type="ECO:0000256" key="2">
    <source>
        <dbReference type="SAM" id="Phobius"/>
    </source>
</evidence>
<accession>A0ABP3FTI8</accession>
<dbReference type="EMBL" id="BAAABM010000009">
    <property type="protein sequence ID" value="GAA0325515.1"/>
    <property type="molecule type" value="Genomic_DNA"/>
</dbReference>
<dbReference type="Proteomes" id="UP001501822">
    <property type="component" value="Unassembled WGS sequence"/>
</dbReference>
<evidence type="ECO:0000259" key="3">
    <source>
        <dbReference type="Pfam" id="PF14018"/>
    </source>
</evidence>
<evidence type="ECO:0000313" key="5">
    <source>
        <dbReference type="Proteomes" id="UP001501822"/>
    </source>
</evidence>
<feature type="transmembrane region" description="Helical" evidence="2">
    <location>
        <begin position="131"/>
        <end position="152"/>
    </location>
</feature>
<dbReference type="Pfam" id="PF14018">
    <property type="entry name" value="DUF4234"/>
    <property type="match status" value="1"/>
</dbReference>
<keyword evidence="5" id="KW-1185">Reference proteome</keyword>
<evidence type="ECO:0000256" key="1">
    <source>
        <dbReference type="SAM" id="MobiDB-lite"/>
    </source>
</evidence>
<comment type="caution">
    <text evidence="4">The sequence shown here is derived from an EMBL/GenBank/DDBJ whole genome shotgun (WGS) entry which is preliminary data.</text>
</comment>
<feature type="transmembrane region" description="Helical" evidence="2">
    <location>
        <begin position="53"/>
        <end position="73"/>
    </location>
</feature>
<feature type="transmembrane region" description="Helical" evidence="2">
    <location>
        <begin position="88"/>
        <end position="110"/>
    </location>
</feature>
<feature type="domain" description="DUF4234" evidence="3">
    <location>
        <begin position="52"/>
        <end position="120"/>
    </location>
</feature>
<evidence type="ECO:0000313" key="4">
    <source>
        <dbReference type="EMBL" id="GAA0325515.1"/>
    </source>
</evidence>
<dbReference type="InterPro" id="IPR025328">
    <property type="entry name" value="DUF4234"/>
</dbReference>
<reference evidence="5" key="1">
    <citation type="journal article" date="2019" name="Int. J. Syst. Evol. Microbiol.">
        <title>The Global Catalogue of Microorganisms (GCM) 10K type strain sequencing project: providing services to taxonomists for standard genome sequencing and annotation.</title>
        <authorList>
            <consortium name="The Broad Institute Genomics Platform"/>
            <consortium name="The Broad Institute Genome Sequencing Center for Infectious Disease"/>
            <person name="Wu L."/>
            <person name="Ma J."/>
        </authorList>
    </citation>
    <scope>NUCLEOTIDE SEQUENCE [LARGE SCALE GENOMIC DNA]</scope>
    <source>
        <strain evidence="5">JCM 3146</strain>
    </source>
</reference>
<sequence>MSNPYPQQHQQYAGATPQYQGQPGYPQDPGQMVPAQHGQPALMGIQMKRRNPLGAWLGLPLITLGIYGLVWYYSVHAELANFDRRRPVSAAAALCSMLFGWITLGIWPLIQWVKLAGHIRNAQQAAGLQPTCSGGLGFILGFFGFGVLYYQIELNKVVDRYEGAPAGAQVPLAA</sequence>